<gene>
    <name evidence="1" type="ORF">V5F89_12440</name>
</gene>
<dbReference type="Proteomes" id="UP001335183">
    <property type="component" value="Chromosome"/>
</dbReference>
<protein>
    <recommendedName>
        <fullName evidence="3">Phage gp6-like head-tail connector protein</fullName>
    </recommendedName>
</protein>
<organism evidence="1 2">
    <name type="scientific">Pelagerythrobacter marensis</name>
    <dbReference type="NCBI Taxonomy" id="543877"/>
    <lineage>
        <taxon>Bacteria</taxon>
        <taxon>Pseudomonadati</taxon>
        <taxon>Pseudomonadota</taxon>
        <taxon>Alphaproteobacteria</taxon>
        <taxon>Sphingomonadales</taxon>
        <taxon>Erythrobacteraceae</taxon>
        <taxon>Pelagerythrobacter</taxon>
    </lineage>
</organism>
<dbReference type="RefSeq" id="WP_338445949.1">
    <property type="nucleotide sequence ID" value="NZ_CP144918.1"/>
</dbReference>
<name>A0ABZ2D6T2_9SPHN</name>
<dbReference type="Gene3D" id="1.10.3230.30">
    <property type="entry name" value="Phage gp6-like head-tail connector protein"/>
    <property type="match status" value="1"/>
</dbReference>
<dbReference type="EMBL" id="CP144918">
    <property type="protein sequence ID" value="WWA47058.1"/>
    <property type="molecule type" value="Genomic_DNA"/>
</dbReference>
<dbReference type="CDD" id="cd08054">
    <property type="entry name" value="gp6"/>
    <property type="match status" value="1"/>
</dbReference>
<proteinExistence type="predicted"/>
<keyword evidence="2" id="KW-1185">Reference proteome</keyword>
<dbReference type="NCBIfam" id="TIGR02215">
    <property type="entry name" value="phage_chp_gp8"/>
    <property type="match status" value="1"/>
</dbReference>
<dbReference type="InterPro" id="IPR011738">
    <property type="entry name" value="Phage_CHP"/>
</dbReference>
<evidence type="ECO:0000313" key="2">
    <source>
        <dbReference type="Proteomes" id="UP001335183"/>
    </source>
</evidence>
<evidence type="ECO:0000313" key="1">
    <source>
        <dbReference type="EMBL" id="WWA47058.1"/>
    </source>
</evidence>
<accession>A0ABZ2D6T2</accession>
<evidence type="ECO:0008006" key="3">
    <source>
        <dbReference type="Google" id="ProtNLM"/>
    </source>
</evidence>
<reference evidence="1 2" key="1">
    <citation type="submission" date="2024-02" db="EMBL/GenBank/DDBJ databases">
        <title>The whole genome sequence of five bacterial samples isolated from Abu Dhabi Sabkha-shore region.</title>
        <authorList>
            <person name="Sudalaimuthuasari N."/>
            <person name="Sarfraz B."/>
            <person name="Tuyisabe J.D."/>
            <person name="Mugisha Ntwali L.D.M."/>
            <person name="Ali A.I.A.A."/>
            <person name="Almansoori S.Z.A."/>
            <person name="Alajami H.S.A."/>
            <person name="Almeqbaali A.A.S."/>
            <person name="Kundu B."/>
            <person name="Saeed E.E."/>
            <person name="Sukumarinath V."/>
            <person name="Mishra A.K."/>
            <person name="Hazzouri K.M."/>
            <person name="Almaskari R."/>
            <person name="Sharma A.K."/>
            <person name="Amiri K.M.A."/>
        </authorList>
    </citation>
    <scope>NUCLEOTIDE SEQUENCE [LARGE SCALE GENOMIC DNA]</scope>
    <source>
        <strain evidence="2">kcgeb_sd</strain>
    </source>
</reference>
<sequence length="191" mass="20343">MGWAAPIAVVPPAAEPVSVAEAKEFLSIGADEPDFDVLLASFIAAAREQLEAVTSTRLAEQTLQLHADGFADLRRLPLGPVQAVSEIVYDDAAGAEQVLASGDYELFGAGLEQGVRPAFGKTWPAGALRASAVRVTAAVGYEQLPRPLWAAILLMTGDLFANRETTSSTTSTKIPMSMQVEALITNYRIWL</sequence>